<dbReference type="InterPro" id="IPR010730">
    <property type="entry name" value="HET"/>
</dbReference>
<dbReference type="Gene3D" id="1.25.40.10">
    <property type="entry name" value="Tetratricopeptide repeat domain"/>
    <property type="match status" value="1"/>
</dbReference>
<evidence type="ECO:0000313" key="4">
    <source>
        <dbReference type="EMBL" id="PMD25101.1"/>
    </source>
</evidence>
<keyword evidence="1" id="KW-0802">TPR repeat</keyword>
<dbReference type="PRINTS" id="PR00364">
    <property type="entry name" value="DISEASERSIST"/>
</dbReference>
<dbReference type="InterPro" id="IPR002182">
    <property type="entry name" value="NB-ARC"/>
</dbReference>
<dbReference type="SUPFAM" id="SSF52540">
    <property type="entry name" value="P-loop containing nucleoside triphosphate hydrolases"/>
    <property type="match status" value="1"/>
</dbReference>
<dbReference type="Pfam" id="PF06985">
    <property type="entry name" value="HET"/>
    <property type="match status" value="1"/>
</dbReference>
<dbReference type="InterPro" id="IPR019734">
    <property type="entry name" value="TPR_rpt"/>
</dbReference>
<dbReference type="PANTHER" id="PTHR10622:SF11">
    <property type="entry name" value="HET-DOMAIN-CONTAINING PROTEIN"/>
    <property type="match status" value="1"/>
</dbReference>
<dbReference type="PROSITE" id="PS50293">
    <property type="entry name" value="TPR_REGION"/>
    <property type="match status" value="1"/>
</dbReference>
<evidence type="ECO:0000259" key="3">
    <source>
        <dbReference type="Pfam" id="PF06985"/>
    </source>
</evidence>
<dbReference type="Proteomes" id="UP000235672">
    <property type="component" value="Unassembled WGS sequence"/>
</dbReference>
<proteinExistence type="predicted"/>
<dbReference type="PROSITE" id="PS50005">
    <property type="entry name" value="TPR"/>
    <property type="match status" value="1"/>
</dbReference>
<dbReference type="Gene3D" id="3.40.50.300">
    <property type="entry name" value="P-loop containing nucleotide triphosphate hydrolases"/>
    <property type="match status" value="1"/>
</dbReference>
<dbReference type="InterPro" id="IPR011990">
    <property type="entry name" value="TPR-like_helical_dom_sf"/>
</dbReference>
<dbReference type="SMART" id="SM00028">
    <property type="entry name" value="TPR"/>
    <property type="match status" value="3"/>
</dbReference>
<gene>
    <name evidence="4" type="ORF">NA56DRAFT_677465</name>
</gene>
<protein>
    <submittedName>
        <fullName evidence="4">HET-domain-containing protein</fullName>
    </submittedName>
</protein>
<evidence type="ECO:0000259" key="2">
    <source>
        <dbReference type="Pfam" id="PF00931"/>
    </source>
</evidence>
<reference evidence="4 5" key="1">
    <citation type="submission" date="2016-05" db="EMBL/GenBank/DDBJ databases">
        <title>A degradative enzymes factory behind the ericoid mycorrhizal symbiosis.</title>
        <authorList>
            <consortium name="DOE Joint Genome Institute"/>
            <person name="Martino E."/>
            <person name="Morin E."/>
            <person name="Grelet G."/>
            <person name="Kuo A."/>
            <person name="Kohler A."/>
            <person name="Daghino S."/>
            <person name="Barry K."/>
            <person name="Choi C."/>
            <person name="Cichocki N."/>
            <person name="Clum A."/>
            <person name="Copeland A."/>
            <person name="Hainaut M."/>
            <person name="Haridas S."/>
            <person name="Labutti K."/>
            <person name="Lindquist E."/>
            <person name="Lipzen A."/>
            <person name="Khouja H.-R."/>
            <person name="Murat C."/>
            <person name="Ohm R."/>
            <person name="Olson A."/>
            <person name="Spatafora J."/>
            <person name="Veneault-Fourrey C."/>
            <person name="Henrissat B."/>
            <person name="Grigoriev I."/>
            <person name="Martin F."/>
            <person name="Perotto S."/>
        </authorList>
    </citation>
    <scope>NUCLEOTIDE SEQUENCE [LARGE SCALE GENOMIC DNA]</scope>
    <source>
        <strain evidence="4 5">UAMH 7357</strain>
    </source>
</reference>
<dbReference type="STRING" id="1745343.A0A2J6QFQ7"/>
<name>A0A2J6QFQ7_9HELO</name>
<dbReference type="Pfam" id="PF13374">
    <property type="entry name" value="TPR_10"/>
    <property type="match status" value="1"/>
</dbReference>
<dbReference type="PANTHER" id="PTHR10622">
    <property type="entry name" value="HET DOMAIN-CONTAINING PROTEIN"/>
    <property type="match status" value="1"/>
</dbReference>
<feature type="domain" description="Heterokaryon incompatibility" evidence="3">
    <location>
        <begin position="26"/>
        <end position="113"/>
    </location>
</feature>
<dbReference type="OrthoDB" id="674604at2759"/>
<evidence type="ECO:0000256" key="1">
    <source>
        <dbReference type="PROSITE-ProRule" id="PRU00339"/>
    </source>
</evidence>
<dbReference type="EMBL" id="KZ613471">
    <property type="protein sequence ID" value="PMD25101.1"/>
    <property type="molecule type" value="Genomic_DNA"/>
</dbReference>
<dbReference type="Pfam" id="PF13424">
    <property type="entry name" value="TPR_12"/>
    <property type="match status" value="1"/>
</dbReference>
<dbReference type="InterPro" id="IPR027417">
    <property type="entry name" value="P-loop_NTPase"/>
</dbReference>
<dbReference type="SUPFAM" id="SSF48452">
    <property type="entry name" value="TPR-like"/>
    <property type="match status" value="1"/>
</dbReference>
<accession>A0A2J6QFQ7</accession>
<feature type="domain" description="NB-ARC" evidence="2">
    <location>
        <begin position="275"/>
        <end position="447"/>
    </location>
</feature>
<dbReference type="GO" id="GO:0043531">
    <property type="term" value="F:ADP binding"/>
    <property type="evidence" value="ECO:0007669"/>
    <property type="project" value="InterPro"/>
</dbReference>
<organism evidence="4 5">
    <name type="scientific">Hyaloscypha hepaticicola</name>
    <dbReference type="NCBI Taxonomy" id="2082293"/>
    <lineage>
        <taxon>Eukaryota</taxon>
        <taxon>Fungi</taxon>
        <taxon>Dikarya</taxon>
        <taxon>Ascomycota</taxon>
        <taxon>Pezizomycotina</taxon>
        <taxon>Leotiomycetes</taxon>
        <taxon>Helotiales</taxon>
        <taxon>Hyaloscyphaceae</taxon>
        <taxon>Hyaloscypha</taxon>
    </lineage>
</organism>
<evidence type="ECO:0000313" key="5">
    <source>
        <dbReference type="Proteomes" id="UP000235672"/>
    </source>
</evidence>
<dbReference type="AlphaFoldDB" id="A0A2J6QFQ7"/>
<sequence length="836" mass="95663">MRLLQYNKDGEFSLTKDFVGSEIPEYAILSHTWGPDTEEVTYKDLIDGTGKNKVGYEKIRFCGEQARRDGFQYFWVDTCCIDKSNNNELVEAINSMFRWYRDATKCYVYLLDVSSPGIDIGDKSDQLPWEMAFRTSRWFTRGWTLQELIAPTLVEFFSKNRKLLGDKRSLERHICEITRIPSIALRGGSLAELSATERKSWAETRQTTREEDMAYSLLGIFDVYMPLIYGEGRANAIGRLQEVIDRKEKGIKCENFSIPFSLSTISGIEYFVIREDNLRDIHEVLRGDGSRYTVILHGLGGIGKTQLAIAYTKRHKDNYSAIFWLNIKDKDSLRQSFAAIARQILREYPLARGLNTINMKNLDDIIDTVKAWLSLPYNTRWLIIYDNYDNPRLASNKDPAIVDITKYLPEAYQGSVLITTRSSQVEIGHLIQVTKLGDIYSLKILSNASCREGVMDDADAVKLAKKLDGLPLALATAGAYLKQTSIGFSDYLRLYEKSWAKLQKTSPVLSSYEDRTLYSTWQISFEHLLRLWAYFNNQDLWFELLQYSDSEDPHWIRELIEDKLNFHGAIRILIDHGLIEVDKPSLELLESRGYSIHGCVHSWTIHVLNQEWDYDLARAIRLWLTQRRLLQHAARCSYMVLNGLALDDGMAWAYHNLGSLYADQGKLVEAEQMYERALRGYETALGAEHTSTLKTVGNLGILYKDQGKLVEAEQMYERALRGYETAIGADNITTFIPALNTLWGLGSLFERQADYAKAVIMYSKTLAGYEKVVGPDHPRCQSLQEILRDLDTRTKTEAIKGTKEPASNPSRVSGSDFKGALSISRRYKLFRKLGLR</sequence>
<keyword evidence="5" id="KW-1185">Reference proteome</keyword>
<feature type="repeat" description="TPR" evidence="1">
    <location>
        <begin position="651"/>
        <end position="684"/>
    </location>
</feature>
<dbReference type="Pfam" id="PF00931">
    <property type="entry name" value="NB-ARC"/>
    <property type="match status" value="1"/>
</dbReference>